<keyword evidence="1" id="KW-0614">Plasmid</keyword>
<geneLocation type="plasmid" evidence="2">
    <name>pCOV14</name>
</geneLocation>
<organism evidence="1">
    <name type="scientific">Escherichia coli</name>
    <dbReference type="NCBI Taxonomy" id="562"/>
    <lineage>
        <taxon>Bacteria</taxon>
        <taxon>Pseudomonadati</taxon>
        <taxon>Pseudomonadota</taxon>
        <taxon>Gammaproteobacteria</taxon>
        <taxon>Enterobacterales</taxon>
        <taxon>Enterobacteriaceae</taxon>
        <taxon>Escherichia</taxon>
    </lineage>
</organism>
<evidence type="ECO:0000313" key="2">
    <source>
        <dbReference type="EMBL" id="AUH17153.1"/>
    </source>
</evidence>
<evidence type="ECO:0000313" key="1">
    <source>
        <dbReference type="EMBL" id="AUF81104.1"/>
    </source>
</evidence>
<accession>A0A2H4ZIN2</accession>
<sequence>MHQGKDVIGEAGRVGVVLLDPQVGLVVQQAVEHIGGIADADIHHAGAERRVLVGDMGIEQPSRLATVLRVDVPGALAPATRAEALAIGG</sequence>
<dbReference type="AlphaFoldDB" id="A0A2H4ZIN2"/>
<gene>
    <name evidence="1" type="ORF">JEDDMJGO_00153</name>
    <name evidence="2" type="ORF">PCOV14_00138</name>
</gene>
<reference evidence="2" key="2">
    <citation type="journal article" date="2018" name="PLoS ONE">
        <title>Characterization of plasmids harboring blaCTX-M and blaCMY genes in E. coli from French broilers.</title>
        <authorList>
            <person name="Touzain F."/>
            <person name="Le Devendec L."/>
            <person name="De Boisseson C."/>
            <person name="Baron S."/>
            <person name="Jouy E."/>
            <person name="Perrin-Guyomard A."/>
            <person name="Blanchard Y."/>
            <person name="Kempf I."/>
        </authorList>
    </citation>
    <scope>NUCLEOTIDE SEQUENCE</scope>
    <source>
        <plasmid evidence="2">pCOV14</plasmid>
    </source>
</reference>
<name>A0A2H4ZIN2_ECOLX</name>
<proteinExistence type="predicted"/>
<dbReference type="EMBL" id="MF678350">
    <property type="protein sequence ID" value="AUF81104.1"/>
    <property type="molecule type" value="Genomic_DNA"/>
</dbReference>
<dbReference type="EMBL" id="MG648926">
    <property type="protein sequence ID" value="AUH17153.1"/>
    <property type="molecule type" value="Genomic_DNA"/>
</dbReference>
<geneLocation type="plasmid" evidence="1">
    <name>pMCR1_WCHEC-LL123</name>
</geneLocation>
<reference evidence="1" key="1">
    <citation type="submission" date="2017-08" db="EMBL/GenBank/DDBJ databases">
        <title>The complete sequence of plasmid pMCR1_WCHEC-LL123.</title>
        <authorList>
            <person name="Liu L."/>
            <person name="Feng Y."/>
            <person name="Zong Z."/>
        </authorList>
    </citation>
    <scope>NUCLEOTIDE SEQUENCE</scope>
    <source>
        <strain evidence="1">WCHEC-LL123</strain>
        <plasmid evidence="1">pMCR1_WCHEC-LL123</plasmid>
    </source>
</reference>
<protein>
    <submittedName>
        <fullName evidence="1">Uncharacterized protein</fullName>
    </submittedName>
</protein>